<feature type="coiled-coil region" evidence="1">
    <location>
        <begin position="709"/>
        <end position="743"/>
    </location>
</feature>
<keyword evidence="1" id="KW-0175">Coiled coil</keyword>
<accession>A0AAV5IG23</accession>
<feature type="region of interest" description="Disordered" evidence="2">
    <location>
        <begin position="288"/>
        <end position="354"/>
    </location>
</feature>
<reference evidence="3 4" key="1">
    <citation type="journal article" date="2021" name="Commun. Biol.">
        <title>The genome of Shorea leprosula (Dipterocarpaceae) highlights the ecological relevance of drought in aseasonal tropical rainforests.</title>
        <authorList>
            <person name="Ng K.K.S."/>
            <person name="Kobayashi M.J."/>
            <person name="Fawcett J.A."/>
            <person name="Hatakeyama M."/>
            <person name="Paape T."/>
            <person name="Ng C.H."/>
            <person name="Ang C.C."/>
            <person name="Tnah L.H."/>
            <person name="Lee C.T."/>
            <person name="Nishiyama T."/>
            <person name="Sese J."/>
            <person name="O'Brien M.J."/>
            <person name="Copetti D."/>
            <person name="Mohd Noor M.I."/>
            <person name="Ong R.C."/>
            <person name="Putra M."/>
            <person name="Sireger I.Z."/>
            <person name="Indrioko S."/>
            <person name="Kosugi Y."/>
            <person name="Izuno A."/>
            <person name="Isagi Y."/>
            <person name="Lee S.L."/>
            <person name="Shimizu K.K."/>
        </authorList>
    </citation>
    <scope>NUCLEOTIDE SEQUENCE [LARGE SCALE GENOMIC DNA]</scope>
    <source>
        <strain evidence="3">214</strain>
    </source>
</reference>
<feature type="compositionally biased region" description="Basic residues" evidence="2">
    <location>
        <begin position="294"/>
        <end position="309"/>
    </location>
</feature>
<name>A0AAV5IG23_9ROSI</name>
<feature type="compositionally biased region" description="Basic and acidic residues" evidence="2">
    <location>
        <begin position="333"/>
        <end position="345"/>
    </location>
</feature>
<evidence type="ECO:0000313" key="3">
    <source>
        <dbReference type="EMBL" id="GKU96144.1"/>
    </source>
</evidence>
<protein>
    <recommendedName>
        <fullName evidence="5">Aminotransferase-like plant mobile domain-containing protein</fullName>
    </recommendedName>
</protein>
<keyword evidence="4" id="KW-1185">Reference proteome</keyword>
<dbReference type="AlphaFoldDB" id="A0AAV5IG23"/>
<proteinExistence type="predicted"/>
<gene>
    <name evidence="3" type="ORF">SLEP1_g9415</name>
</gene>
<evidence type="ECO:0008006" key="5">
    <source>
        <dbReference type="Google" id="ProtNLM"/>
    </source>
</evidence>
<comment type="caution">
    <text evidence="3">The sequence shown here is derived from an EMBL/GenBank/DDBJ whole genome shotgun (WGS) entry which is preliminary data.</text>
</comment>
<evidence type="ECO:0000256" key="1">
    <source>
        <dbReference type="SAM" id="Coils"/>
    </source>
</evidence>
<feature type="region of interest" description="Disordered" evidence="2">
    <location>
        <begin position="475"/>
        <end position="512"/>
    </location>
</feature>
<evidence type="ECO:0000313" key="4">
    <source>
        <dbReference type="Proteomes" id="UP001054252"/>
    </source>
</evidence>
<dbReference type="Proteomes" id="UP001054252">
    <property type="component" value="Unassembled WGS sequence"/>
</dbReference>
<feature type="compositionally biased region" description="Polar residues" evidence="2">
    <location>
        <begin position="310"/>
        <end position="324"/>
    </location>
</feature>
<dbReference type="EMBL" id="BPVZ01000009">
    <property type="protein sequence ID" value="GKU96144.1"/>
    <property type="molecule type" value="Genomic_DNA"/>
</dbReference>
<evidence type="ECO:0000256" key="2">
    <source>
        <dbReference type="SAM" id="MobiDB-lite"/>
    </source>
</evidence>
<organism evidence="3 4">
    <name type="scientific">Rubroshorea leprosula</name>
    <dbReference type="NCBI Taxonomy" id="152421"/>
    <lineage>
        <taxon>Eukaryota</taxon>
        <taxon>Viridiplantae</taxon>
        <taxon>Streptophyta</taxon>
        <taxon>Embryophyta</taxon>
        <taxon>Tracheophyta</taxon>
        <taxon>Spermatophyta</taxon>
        <taxon>Magnoliopsida</taxon>
        <taxon>eudicotyledons</taxon>
        <taxon>Gunneridae</taxon>
        <taxon>Pentapetalae</taxon>
        <taxon>rosids</taxon>
        <taxon>malvids</taxon>
        <taxon>Malvales</taxon>
        <taxon>Dipterocarpaceae</taxon>
        <taxon>Rubroshorea</taxon>
    </lineage>
</organism>
<sequence length="755" mass="84127">MEDWSGWAKEMLAENGFVEILRAVGILKLVALSQTLQISGNVECLRRLDPRHIALTLEERATLVALKKEMRRNANALLARGGESTTLIFRLRCGTFEWAKCIPLAIPLVEGVKLPLAPLMLGTLYHMLDLLRFDEILGANYYIIESRRTWSLECYYLEKVARQFGYDQDVPHVSSSDKTDWNKAMQPYIDEVTTTMWSEGAATLRFFSIAIMSTRLSPMLEYWGTLLKKFEAFIQSLSEVVEYDPTSLDWRIMDSGYPSILPFVAWQKRSITRLVPLVKNLERADEAAPPKRSILGKRKSVTHPPKSRACRTSTLPTSKQSKAKASTPFKAKTAKEKDTSHDSKSNESSWGDPNPVVIDQIKRLRLVHGGGCLGEKYYDSSASFQSPASSKGFGLIHIPSDDKVLSKSEEAKRVEALAMNMEEALANLEVRWKILASEIGEPPLPDNILNVVDFIINWSDPAAFTVESAKKAKASKVPPQKPTTTRGGVKVSYGTPSMTKKPETAKTQPESRPISELPLFKVGDFELVLGGFIPMRKTGAAINEKGVEKGEAKVAIGVSKEKGKKVTKHTNHELSKKVTDLGEAEHSSQSSTALAKLGRIDDSIMRLLKNLDEMNEYRDVSLAQFGLVPLGVKKVVVKDAFSILCATMRHIEVTPFVEMNEDFFYLCKDALEDAESINFEVNALRTHLSNLATAYLGMTKFGMAEGDMAKSLDERIKEQVKHIEKMEKSLVETKELVIKLEEGLVSAKAYLGSLN</sequence>